<feature type="compositionally biased region" description="Low complexity" evidence="1">
    <location>
        <begin position="900"/>
        <end position="916"/>
    </location>
</feature>
<dbReference type="AlphaFoldDB" id="A0A5C3L152"/>
<feature type="region of interest" description="Disordered" evidence="1">
    <location>
        <begin position="888"/>
        <end position="1017"/>
    </location>
</feature>
<dbReference type="GO" id="GO:0003677">
    <property type="term" value="F:DNA binding"/>
    <property type="evidence" value="ECO:0007669"/>
    <property type="project" value="InterPro"/>
</dbReference>
<dbReference type="OrthoDB" id="5597783at2759"/>
<proteinExistence type="predicted"/>
<feature type="compositionally biased region" description="Acidic residues" evidence="1">
    <location>
        <begin position="888"/>
        <end position="899"/>
    </location>
</feature>
<feature type="region of interest" description="Disordered" evidence="1">
    <location>
        <begin position="552"/>
        <end position="595"/>
    </location>
</feature>
<protein>
    <recommendedName>
        <fullName evidence="4">HTH APSES-type domain-containing protein</fullName>
    </recommendedName>
</protein>
<dbReference type="InterPro" id="IPR036887">
    <property type="entry name" value="HTH_APSES_sf"/>
</dbReference>
<reference evidence="2 3" key="1">
    <citation type="journal article" date="2019" name="Nat. Ecol. Evol.">
        <title>Megaphylogeny resolves global patterns of mushroom evolution.</title>
        <authorList>
            <person name="Varga T."/>
            <person name="Krizsan K."/>
            <person name="Foldi C."/>
            <person name="Dima B."/>
            <person name="Sanchez-Garcia M."/>
            <person name="Sanchez-Ramirez S."/>
            <person name="Szollosi G.J."/>
            <person name="Szarkandi J.G."/>
            <person name="Papp V."/>
            <person name="Albert L."/>
            <person name="Andreopoulos W."/>
            <person name="Angelini C."/>
            <person name="Antonin V."/>
            <person name="Barry K.W."/>
            <person name="Bougher N.L."/>
            <person name="Buchanan P."/>
            <person name="Buyck B."/>
            <person name="Bense V."/>
            <person name="Catcheside P."/>
            <person name="Chovatia M."/>
            <person name="Cooper J."/>
            <person name="Damon W."/>
            <person name="Desjardin D."/>
            <person name="Finy P."/>
            <person name="Geml J."/>
            <person name="Haridas S."/>
            <person name="Hughes K."/>
            <person name="Justo A."/>
            <person name="Karasinski D."/>
            <person name="Kautmanova I."/>
            <person name="Kiss B."/>
            <person name="Kocsube S."/>
            <person name="Kotiranta H."/>
            <person name="LaButti K.M."/>
            <person name="Lechner B.E."/>
            <person name="Liimatainen K."/>
            <person name="Lipzen A."/>
            <person name="Lukacs Z."/>
            <person name="Mihaltcheva S."/>
            <person name="Morgado L.N."/>
            <person name="Niskanen T."/>
            <person name="Noordeloos M.E."/>
            <person name="Ohm R.A."/>
            <person name="Ortiz-Santana B."/>
            <person name="Ovrebo C."/>
            <person name="Racz N."/>
            <person name="Riley R."/>
            <person name="Savchenko A."/>
            <person name="Shiryaev A."/>
            <person name="Soop K."/>
            <person name="Spirin V."/>
            <person name="Szebenyi C."/>
            <person name="Tomsovsky M."/>
            <person name="Tulloss R.E."/>
            <person name="Uehling J."/>
            <person name="Grigoriev I.V."/>
            <person name="Vagvolgyi C."/>
            <person name="Papp T."/>
            <person name="Martin F.M."/>
            <person name="Miettinen O."/>
            <person name="Hibbett D.S."/>
            <person name="Nagy L.G."/>
        </authorList>
    </citation>
    <scope>NUCLEOTIDE SEQUENCE [LARGE SCALE GENOMIC DNA]</scope>
    <source>
        <strain evidence="2 3">CBS 121175</strain>
    </source>
</reference>
<dbReference type="STRING" id="230819.A0A5C3L152"/>
<organism evidence="2 3">
    <name type="scientific">Coprinopsis marcescibilis</name>
    <name type="common">Agaric fungus</name>
    <name type="synonym">Psathyrella marcescibilis</name>
    <dbReference type="NCBI Taxonomy" id="230819"/>
    <lineage>
        <taxon>Eukaryota</taxon>
        <taxon>Fungi</taxon>
        <taxon>Dikarya</taxon>
        <taxon>Basidiomycota</taxon>
        <taxon>Agaricomycotina</taxon>
        <taxon>Agaricomycetes</taxon>
        <taxon>Agaricomycetidae</taxon>
        <taxon>Agaricales</taxon>
        <taxon>Agaricineae</taxon>
        <taxon>Psathyrellaceae</taxon>
        <taxon>Coprinopsis</taxon>
    </lineage>
</organism>
<feature type="compositionally biased region" description="Low complexity" evidence="1">
    <location>
        <begin position="996"/>
        <end position="1005"/>
    </location>
</feature>
<dbReference type="SUPFAM" id="SSF54616">
    <property type="entry name" value="DNA-binding domain of Mlu1-box binding protein MBP1"/>
    <property type="match status" value="1"/>
</dbReference>
<evidence type="ECO:0000256" key="1">
    <source>
        <dbReference type="SAM" id="MobiDB-lite"/>
    </source>
</evidence>
<dbReference type="EMBL" id="ML210175">
    <property type="protein sequence ID" value="TFK26388.1"/>
    <property type="molecule type" value="Genomic_DNA"/>
</dbReference>
<feature type="region of interest" description="Disordered" evidence="1">
    <location>
        <begin position="228"/>
        <end position="441"/>
    </location>
</feature>
<gene>
    <name evidence="2" type="ORF">FA15DRAFT_615866</name>
</gene>
<feature type="region of interest" description="Disordered" evidence="1">
    <location>
        <begin position="1"/>
        <end position="67"/>
    </location>
</feature>
<feature type="compositionally biased region" description="Polar residues" evidence="1">
    <location>
        <begin position="1"/>
        <end position="24"/>
    </location>
</feature>
<evidence type="ECO:0008006" key="4">
    <source>
        <dbReference type="Google" id="ProtNLM"/>
    </source>
</evidence>
<feature type="region of interest" description="Disordered" evidence="1">
    <location>
        <begin position="499"/>
        <end position="531"/>
    </location>
</feature>
<sequence length="1017" mass="110821">MDAARCQQQSASHSYTTRIRQNISIKPAPRLRHSPDPTPSTSTSTIHNDSNGTQVGPRKQHSVTPCRPEDIPEFPPPHVILHKDDSGSKVFLALARSLLSVDNRATTVKDLADLAVHNGLGCQNSSAATQAITTYLRLHNERCEADHDQPLLLSHNMSGTDADDDLIPALYSLQGGNPRKLSPNRQTNFRKNTAVWYLSRATGAPCPFARAGIRLCDYDDFNEEEHERESKRRRLKHQIVPPAGHKRKRPLRSCVAKGASDTESEHEEDARPQKKLTLRIKINTAFTNRASASQPPVDSENSSDDSSAEEYEEEPMAVDQSDPEPEPEESKNEEEEEWRLPPYPRRSISIPCYTPSYEGSYPQFPLYADDFRRSPSVGSPPPESEDEANDFHISMTRTTLPDYSSEDSESEGETQFESPGPRSPSAPFIPASASITVKEEPRDLQSMLDAWDDIDSGLMEPNVVQVEPHPLVFKSEPSDVWDWDSEPTTRIKQEDLSFDSLFPSSSPLSTPSLSSTSRLTPDPFLSSSSSTSDELDASVHLFPSRASTVRVRSNTVPVISSQQQTPTPIASSSSSVPPPPALSTRNNSISGTSPESATIQPFFSADIPPSITTLIQSMNSLCTSAVPPSSLLLNPISSSSANAVVVHTCPPCSPPISATQIEDISVYQMVLGSFHFLRRIDTDFVNLSPIVAYTRSPLPVITTIPNATVVAKGSHSVSGVWIPLPAAQAYIKDHPAKDGEFDQFLSHRLHERFPSALQDFVKSNASARALNQFGRDFTSTLQASQQPLPPVPLSAAEMLARQPPQLQLQQLQSMMNLHSPASDVFSLSAALSIAERQHDELAEPPLSATEQEIFELCVVPDWEKESGPGLSEAPDGEPRGSIGDVEMKEEEQEEDDGGDVSDTSSLTSLESSPDVSLMKEEEPAASCSVPPPPPQETRTSCAVSLSAGDEGGGKNAMEEDNSTVAPLGKRKGGSTRGERVLRRSKRVADLSAQPVTSTSNSSVNTRSRRRGSRNSLS</sequence>
<feature type="compositionally biased region" description="Low complexity" evidence="1">
    <location>
        <begin position="423"/>
        <end position="434"/>
    </location>
</feature>
<feature type="compositionally biased region" description="Polar residues" evidence="1">
    <location>
        <begin position="585"/>
        <end position="595"/>
    </location>
</feature>
<evidence type="ECO:0000313" key="3">
    <source>
        <dbReference type="Proteomes" id="UP000307440"/>
    </source>
</evidence>
<feature type="compositionally biased region" description="Acidic residues" evidence="1">
    <location>
        <begin position="301"/>
        <end position="337"/>
    </location>
</feature>
<feature type="compositionally biased region" description="Basic residues" evidence="1">
    <location>
        <begin position="1006"/>
        <end position="1017"/>
    </location>
</feature>
<feature type="compositionally biased region" description="Low complexity" evidence="1">
    <location>
        <begin position="560"/>
        <end position="575"/>
    </location>
</feature>
<accession>A0A5C3L152</accession>
<dbReference type="Proteomes" id="UP000307440">
    <property type="component" value="Unassembled WGS sequence"/>
</dbReference>
<feature type="region of interest" description="Disordered" evidence="1">
    <location>
        <begin position="863"/>
        <end position="882"/>
    </location>
</feature>
<keyword evidence="3" id="KW-1185">Reference proteome</keyword>
<dbReference type="Gene3D" id="3.10.260.10">
    <property type="entry name" value="Transcription regulator HTH, APSES-type DNA-binding domain"/>
    <property type="match status" value="1"/>
</dbReference>
<evidence type="ECO:0000313" key="2">
    <source>
        <dbReference type="EMBL" id="TFK26388.1"/>
    </source>
</evidence>
<name>A0A5C3L152_COPMA</name>
<feature type="compositionally biased region" description="Polar residues" evidence="1">
    <location>
        <begin position="284"/>
        <end position="296"/>
    </location>
</feature>
<feature type="compositionally biased region" description="Acidic residues" evidence="1">
    <location>
        <begin position="404"/>
        <end position="414"/>
    </location>
</feature>